<evidence type="ECO:0000313" key="4">
    <source>
        <dbReference type="Proteomes" id="UP000434639"/>
    </source>
</evidence>
<sequence>MKIIKTLKVIVAPIVLTGTLLAPGSALAAQPSTHLEDRNMKEVVKRYLQTPNNPKLKTPLTSPIQSKPFAAHSLNPMNDDYLYEIEPNDYMDTPNSLPLNRYVVGTFDSVYDLDFYFIELKNKTNDLIIASAGDEYSSIQPISLLFDVNGNPLYPIDGMEDDIDNVRAYAFSLPAGSYIAGVMNLTDDADPSTPYVFTAALQNQPKPDTTAPAAPKVNAVDDNDYSITGSAEANSNIAAVINGKTAYRGKADSKGKFKLPIKTTKAGTVISFTASDASKNTSKVTKVTVLDRTAPPLKVNNITTKTKVVTGYSESGASITVKRGSTVIGKATADKKRYFKASIKPQKKGTQLTVITTDKYKNSRSVKIKVK</sequence>
<comment type="caution">
    <text evidence="3">The sequence shown here is derived from an EMBL/GenBank/DDBJ whole genome shotgun (WGS) entry which is preliminary data.</text>
</comment>
<evidence type="ECO:0000259" key="2">
    <source>
        <dbReference type="Pfam" id="PF17936"/>
    </source>
</evidence>
<keyword evidence="1" id="KW-0732">Signal</keyword>
<dbReference type="EMBL" id="WMIB01000019">
    <property type="protein sequence ID" value="MTH54857.1"/>
    <property type="molecule type" value="Genomic_DNA"/>
</dbReference>
<organism evidence="3 4">
    <name type="scientific">Metabacillus mangrovi</name>
    <dbReference type="NCBI Taxonomy" id="1491830"/>
    <lineage>
        <taxon>Bacteria</taxon>
        <taxon>Bacillati</taxon>
        <taxon>Bacillota</taxon>
        <taxon>Bacilli</taxon>
        <taxon>Bacillales</taxon>
        <taxon>Bacillaceae</taxon>
        <taxon>Metabacillus</taxon>
    </lineage>
</organism>
<gene>
    <name evidence="3" type="ORF">GKZ89_15755</name>
</gene>
<keyword evidence="4" id="KW-1185">Reference proteome</keyword>
<reference evidence="3 4" key="1">
    <citation type="journal article" date="2017" name="Int. J. Syst. Evol. Microbiol.">
        <title>Bacillus mangrovi sp. nov., isolated from a sediment sample from a mangrove forest.</title>
        <authorList>
            <person name="Gupta V."/>
            <person name="Singh P.K."/>
            <person name="Korpole S."/>
            <person name="Tanuku N.R.S."/>
            <person name="Pinnaka A.K."/>
        </authorList>
    </citation>
    <scope>NUCLEOTIDE SEQUENCE [LARGE SCALE GENOMIC DNA]</scope>
    <source>
        <strain evidence="3 4">KCTC 33872</strain>
    </source>
</reference>
<name>A0A7X2S736_9BACI</name>
<protein>
    <recommendedName>
        <fullName evidence="2">Bacterial Ig domain-containing protein</fullName>
    </recommendedName>
</protein>
<dbReference type="RefSeq" id="WP_155113367.1">
    <property type="nucleotide sequence ID" value="NZ_WMIB01000019.1"/>
</dbReference>
<dbReference type="Gene3D" id="2.60.120.380">
    <property type="match status" value="1"/>
</dbReference>
<dbReference type="InterPro" id="IPR041498">
    <property type="entry name" value="Big_6"/>
</dbReference>
<dbReference type="AlphaFoldDB" id="A0A7X2S736"/>
<accession>A0A7X2S736</accession>
<dbReference type="Pfam" id="PF17936">
    <property type="entry name" value="Big_6"/>
    <property type="match status" value="2"/>
</dbReference>
<dbReference type="Proteomes" id="UP000434639">
    <property type="component" value="Unassembled WGS sequence"/>
</dbReference>
<feature type="domain" description="Bacterial Ig" evidence="2">
    <location>
        <begin position="297"/>
        <end position="368"/>
    </location>
</feature>
<feature type="chain" id="PRO_5030543879" description="Bacterial Ig domain-containing protein" evidence="1">
    <location>
        <begin position="29"/>
        <end position="371"/>
    </location>
</feature>
<feature type="domain" description="Bacterial Ig" evidence="2">
    <location>
        <begin position="211"/>
        <end position="291"/>
    </location>
</feature>
<evidence type="ECO:0000313" key="3">
    <source>
        <dbReference type="EMBL" id="MTH54857.1"/>
    </source>
</evidence>
<proteinExistence type="predicted"/>
<dbReference type="Gene3D" id="2.60.40.10">
    <property type="entry name" value="Immunoglobulins"/>
    <property type="match status" value="2"/>
</dbReference>
<dbReference type="InterPro" id="IPR013783">
    <property type="entry name" value="Ig-like_fold"/>
</dbReference>
<feature type="signal peptide" evidence="1">
    <location>
        <begin position="1"/>
        <end position="28"/>
    </location>
</feature>
<evidence type="ECO:0000256" key="1">
    <source>
        <dbReference type="SAM" id="SignalP"/>
    </source>
</evidence>
<dbReference type="OrthoDB" id="1432909at2"/>